<sequence length="95" mass="11447">MHRIGRIEVVLKSPISQCPSELFNHPDIYHKFVHHIIPKLILKRMKNSDKEFVDVSKYLIEVYRPCHNELAKDYRTVDMILDAPAIQLYFNWKRR</sequence>
<reference evidence="2" key="1">
    <citation type="submission" date="2021-02" db="EMBL/GenBank/DDBJ databases">
        <authorList>
            <person name="Nowell W R."/>
        </authorList>
    </citation>
    <scope>NUCLEOTIDE SEQUENCE</scope>
</reference>
<comment type="caution">
    <text evidence="2">The sequence shown here is derived from an EMBL/GenBank/DDBJ whole genome shotgun (WGS) entry which is preliminary data.</text>
</comment>
<dbReference type="Proteomes" id="UP000663854">
    <property type="component" value="Unassembled WGS sequence"/>
</dbReference>
<accession>A0A816EHW5</accession>
<keyword evidence="3" id="KW-1185">Reference proteome</keyword>
<dbReference type="EMBL" id="CAJNOL010010472">
    <property type="protein sequence ID" value="CAF1649910.1"/>
    <property type="molecule type" value="Genomic_DNA"/>
</dbReference>
<evidence type="ECO:0000313" key="3">
    <source>
        <dbReference type="Proteomes" id="UP000663870"/>
    </source>
</evidence>
<proteinExistence type="predicted"/>
<gene>
    <name evidence="2" type="ORF">JXQ802_LOCUS54425</name>
    <name evidence="1" type="ORF">PYM288_LOCUS37977</name>
</gene>
<evidence type="ECO:0000313" key="2">
    <source>
        <dbReference type="EMBL" id="CAF1649910.1"/>
    </source>
</evidence>
<dbReference type="EMBL" id="CAJNOH010008763">
    <property type="protein sequence ID" value="CAF1486080.1"/>
    <property type="molecule type" value="Genomic_DNA"/>
</dbReference>
<protein>
    <submittedName>
        <fullName evidence="2">Uncharacterized protein</fullName>
    </submittedName>
</protein>
<evidence type="ECO:0000313" key="1">
    <source>
        <dbReference type="EMBL" id="CAF1486080.1"/>
    </source>
</evidence>
<organism evidence="2 3">
    <name type="scientific">Rotaria sordida</name>
    <dbReference type="NCBI Taxonomy" id="392033"/>
    <lineage>
        <taxon>Eukaryota</taxon>
        <taxon>Metazoa</taxon>
        <taxon>Spiralia</taxon>
        <taxon>Gnathifera</taxon>
        <taxon>Rotifera</taxon>
        <taxon>Eurotatoria</taxon>
        <taxon>Bdelloidea</taxon>
        <taxon>Philodinida</taxon>
        <taxon>Philodinidae</taxon>
        <taxon>Rotaria</taxon>
    </lineage>
</organism>
<dbReference type="Proteomes" id="UP000663870">
    <property type="component" value="Unassembled WGS sequence"/>
</dbReference>
<dbReference type="AlphaFoldDB" id="A0A816EHW5"/>
<name>A0A816EHW5_9BILA</name>